<keyword evidence="3" id="KW-1185">Reference proteome</keyword>
<gene>
    <name evidence="2" type="ORF">FNA46_10280</name>
</gene>
<accession>A0A549TBA1</accession>
<feature type="chain" id="PRO_5021940833" evidence="1">
    <location>
        <begin position="21"/>
        <end position="120"/>
    </location>
</feature>
<name>A0A549TBA1_9HYPH</name>
<evidence type="ECO:0000313" key="2">
    <source>
        <dbReference type="EMBL" id="TRL39148.1"/>
    </source>
</evidence>
<dbReference type="RefSeq" id="WP_143125109.1">
    <property type="nucleotide sequence ID" value="NZ_VJMG01000023.1"/>
</dbReference>
<comment type="caution">
    <text evidence="2">The sequence shown here is derived from an EMBL/GenBank/DDBJ whole genome shotgun (WGS) entry which is preliminary data.</text>
</comment>
<evidence type="ECO:0000256" key="1">
    <source>
        <dbReference type="SAM" id="SignalP"/>
    </source>
</evidence>
<dbReference type="Proteomes" id="UP000316801">
    <property type="component" value="Unassembled WGS sequence"/>
</dbReference>
<dbReference type="PROSITE" id="PS51257">
    <property type="entry name" value="PROKAR_LIPOPROTEIN"/>
    <property type="match status" value="1"/>
</dbReference>
<reference evidence="2 3" key="1">
    <citation type="submission" date="2019-07" db="EMBL/GenBank/DDBJ databases">
        <title>Ln-dependent methylotrophs.</title>
        <authorList>
            <person name="Tani A."/>
        </authorList>
    </citation>
    <scope>NUCLEOTIDE SEQUENCE [LARGE SCALE GENOMIC DNA]</scope>
    <source>
        <strain evidence="2 3">SM12</strain>
    </source>
</reference>
<keyword evidence="1" id="KW-0732">Signal</keyword>
<protein>
    <submittedName>
        <fullName evidence="2">Uncharacterized protein</fullName>
    </submittedName>
</protein>
<sequence>MKRLIAGALLVGASFSCAQAQTVEAGTYSVSGTNLDGSEYSGTARISLTSETTCSIEWKTGATNSVGICMLHENAFSAAYVMGDSVGLVIYEVKPGGILDGVWTISGEDGAGTEVLRLRH</sequence>
<organism evidence="2 3">
    <name type="scientific">Rhizobium straminoryzae</name>
    <dbReference type="NCBI Taxonomy" id="1387186"/>
    <lineage>
        <taxon>Bacteria</taxon>
        <taxon>Pseudomonadati</taxon>
        <taxon>Pseudomonadota</taxon>
        <taxon>Alphaproteobacteria</taxon>
        <taxon>Hyphomicrobiales</taxon>
        <taxon>Rhizobiaceae</taxon>
        <taxon>Rhizobium/Agrobacterium group</taxon>
        <taxon>Rhizobium</taxon>
    </lineage>
</organism>
<dbReference type="EMBL" id="VJMG01000023">
    <property type="protein sequence ID" value="TRL39148.1"/>
    <property type="molecule type" value="Genomic_DNA"/>
</dbReference>
<feature type="signal peptide" evidence="1">
    <location>
        <begin position="1"/>
        <end position="20"/>
    </location>
</feature>
<dbReference type="AlphaFoldDB" id="A0A549TBA1"/>
<proteinExistence type="predicted"/>
<evidence type="ECO:0000313" key="3">
    <source>
        <dbReference type="Proteomes" id="UP000316801"/>
    </source>
</evidence>